<dbReference type="EMBL" id="JXLN01015130">
    <property type="protein sequence ID" value="KPM10427.1"/>
    <property type="molecule type" value="Genomic_DNA"/>
</dbReference>
<comment type="caution">
    <text evidence="8">The sequence shown here is derived from an EMBL/GenBank/DDBJ whole genome shotgun (WGS) entry which is preliminary data.</text>
</comment>
<evidence type="ECO:0008006" key="10">
    <source>
        <dbReference type="Google" id="ProtNLM"/>
    </source>
</evidence>
<comment type="similarity">
    <text evidence="1 7">Belongs to the TRAFAC class myosin-kinesin ATPase superfamily. Myosin family.</text>
</comment>
<keyword evidence="5" id="KW-0505">Motor protein</keyword>
<dbReference type="GO" id="GO:0051015">
    <property type="term" value="F:actin filament binding"/>
    <property type="evidence" value="ECO:0007669"/>
    <property type="project" value="InterPro"/>
</dbReference>
<dbReference type="InterPro" id="IPR027417">
    <property type="entry name" value="P-loop_NTPase"/>
</dbReference>
<dbReference type="InterPro" id="IPR008989">
    <property type="entry name" value="Myosin_S1_N"/>
</dbReference>
<protein>
    <recommendedName>
        <fullName evidence="10">Myosin N-terminal SH3-like domain-containing protein</fullName>
    </recommendedName>
</protein>
<evidence type="ECO:0000256" key="6">
    <source>
        <dbReference type="ARBA" id="ARBA00023203"/>
    </source>
</evidence>
<dbReference type="PROSITE" id="PS51844">
    <property type="entry name" value="SH3_LIKE"/>
    <property type="match status" value="1"/>
</dbReference>
<accession>A0A132AHM2</accession>
<evidence type="ECO:0000256" key="2">
    <source>
        <dbReference type="ARBA" id="ARBA00022741"/>
    </source>
</evidence>
<dbReference type="SUPFAM" id="SSF52540">
    <property type="entry name" value="P-loop containing nucleoside triphosphate hydrolases"/>
    <property type="match status" value="1"/>
</dbReference>
<evidence type="ECO:0000256" key="7">
    <source>
        <dbReference type="PROSITE-ProRule" id="PRU00782"/>
    </source>
</evidence>
<organism evidence="8 9">
    <name type="scientific">Sarcoptes scabiei</name>
    <name type="common">Itch mite</name>
    <name type="synonym">Acarus scabiei</name>
    <dbReference type="NCBI Taxonomy" id="52283"/>
    <lineage>
        <taxon>Eukaryota</taxon>
        <taxon>Metazoa</taxon>
        <taxon>Ecdysozoa</taxon>
        <taxon>Arthropoda</taxon>
        <taxon>Chelicerata</taxon>
        <taxon>Arachnida</taxon>
        <taxon>Acari</taxon>
        <taxon>Acariformes</taxon>
        <taxon>Sarcoptiformes</taxon>
        <taxon>Astigmata</taxon>
        <taxon>Psoroptidia</taxon>
        <taxon>Sarcoptoidea</taxon>
        <taxon>Sarcoptidae</taxon>
        <taxon>Sarcoptinae</taxon>
        <taxon>Sarcoptes</taxon>
    </lineage>
</organism>
<evidence type="ECO:0000313" key="8">
    <source>
        <dbReference type="EMBL" id="KPM10427.1"/>
    </source>
</evidence>
<keyword evidence="4 7" id="KW-0518">Myosin</keyword>
<dbReference type="InterPro" id="IPR001609">
    <property type="entry name" value="Myosin_head_motor_dom-like"/>
</dbReference>
<dbReference type="VEuPathDB" id="VectorBase:SSCA009748"/>
<evidence type="ECO:0000256" key="1">
    <source>
        <dbReference type="ARBA" id="ARBA00008314"/>
    </source>
</evidence>
<name>A0A132AHM2_SARSC</name>
<dbReference type="GO" id="GO:0005524">
    <property type="term" value="F:ATP binding"/>
    <property type="evidence" value="ECO:0007669"/>
    <property type="project" value="UniProtKB-KW"/>
</dbReference>
<dbReference type="GO" id="GO:0016459">
    <property type="term" value="C:myosin complex"/>
    <property type="evidence" value="ECO:0007669"/>
    <property type="project" value="UniProtKB-KW"/>
</dbReference>
<dbReference type="InterPro" id="IPR004009">
    <property type="entry name" value="SH3_Myosin"/>
</dbReference>
<keyword evidence="3" id="KW-0067">ATP-binding</keyword>
<reference evidence="8 9" key="1">
    <citation type="journal article" date="2015" name="Parasit. Vectors">
        <title>Draft genome of the scabies mite.</title>
        <authorList>
            <person name="Rider S.D.Jr."/>
            <person name="Morgan M.S."/>
            <person name="Arlian L.G."/>
        </authorList>
    </citation>
    <scope>NUCLEOTIDE SEQUENCE [LARGE SCALE GENOMIC DNA]</scope>
    <source>
        <strain evidence="8">Arlian Lab</strain>
    </source>
</reference>
<dbReference type="Proteomes" id="UP000616769">
    <property type="component" value="Unassembled WGS sequence"/>
</dbReference>
<evidence type="ECO:0000256" key="3">
    <source>
        <dbReference type="ARBA" id="ARBA00022840"/>
    </source>
</evidence>
<dbReference type="PROSITE" id="PS51456">
    <property type="entry name" value="MYOSIN_MOTOR"/>
    <property type="match status" value="1"/>
</dbReference>
<keyword evidence="6 7" id="KW-0009">Actin-binding</keyword>
<dbReference type="AlphaFoldDB" id="A0A132AHM2"/>
<proteinExistence type="inferred from homology"/>
<dbReference type="OrthoDB" id="6108017at2759"/>
<evidence type="ECO:0000313" key="9">
    <source>
        <dbReference type="Proteomes" id="UP000616769"/>
    </source>
</evidence>
<evidence type="ECO:0000256" key="5">
    <source>
        <dbReference type="ARBA" id="ARBA00023175"/>
    </source>
</evidence>
<gene>
    <name evidence="8" type="ORF">QR98_0089820</name>
</gene>
<sequence>MDGIDSQLVWVPDPQKGYVLGRVLEIGGNNIALIRLESNNGLIKDEKIECPIENVFPAELDQQKDYDDNCSLMFLNEGNLLHNIRLRYSKNKIYITNTH</sequence>
<dbReference type="Gene3D" id="3.40.850.10">
    <property type="entry name" value="Kinesin motor domain"/>
    <property type="match status" value="1"/>
</dbReference>
<dbReference type="Gene3D" id="2.30.30.360">
    <property type="entry name" value="Myosin S1 fragment, N-terminal"/>
    <property type="match status" value="1"/>
</dbReference>
<dbReference type="GO" id="GO:0003774">
    <property type="term" value="F:cytoskeletal motor activity"/>
    <property type="evidence" value="ECO:0007669"/>
    <property type="project" value="InterPro"/>
</dbReference>
<keyword evidence="2" id="KW-0547">Nucleotide-binding</keyword>
<comment type="caution">
    <text evidence="7">Lacks conserved residue(s) required for the propagation of feature annotation.</text>
</comment>
<dbReference type="InterPro" id="IPR036961">
    <property type="entry name" value="Kinesin_motor_dom_sf"/>
</dbReference>
<dbReference type="Pfam" id="PF02736">
    <property type="entry name" value="Myosin_N"/>
    <property type="match status" value="1"/>
</dbReference>
<evidence type="ECO:0000256" key="4">
    <source>
        <dbReference type="ARBA" id="ARBA00023123"/>
    </source>
</evidence>